<evidence type="ECO:0000256" key="3">
    <source>
        <dbReference type="ARBA" id="ARBA00022960"/>
    </source>
</evidence>
<evidence type="ECO:0000256" key="4">
    <source>
        <dbReference type="ARBA" id="ARBA00022984"/>
    </source>
</evidence>
<accession>A0A1H1N498</accession>
<evidence type="ECO:0000256" key="9">
    <source>
        <dbReference type="SAM" id="SignalP"/>
    </source>
</evidence>
<keyword evidence="4 7" id="KW-0573">Peptidoglycan synthesis</keyword>
<gene>
    <name evidence="11" type="ORF">SAMN04488543_0784</name>
</gene>
<dbReference type="UniPathway" id="UPA00219"/>
<feature type="chain" id="PRO_5039671244" evidence="9">
    <location>
        <begin position="20"/>
        <end position="418"/>
    </location>
</feature>
<keyword evidence="9" id="KW-0732">Signal</keyword>
<evidence type="ECO:0000259" key="10">
    <source>
        <dbReference type="PROSITE" id="PS52029"/>
    </source>
</evidence>
<dbReference type="SUPFAM" id="SSF141523">
    <property type="entry name" value="L,D-transpeptidase catalytic domain-like"/>
    <property type="match status" value="1"/>
</dbReference>
<dbReference type="PROSITE" id="PS51257">
    <property type="entry name" value="PROKAR_LIPOPROTEIN"/>
    <property type="match status" value="1"/>
</dbReference>
<dbReference type="RefSeq" id="WP_091410360.1">
    <property type="nucleotide sequence ID" value="NZ_LT629749.1"/>
</dbReference>
<proteinExistence type="predicted"/>
<evidence type="ECO:0000256" key="8">
    <source>
        <dbReference type="SAM" id="MobiDB-lite"/>
    </source>
</evidence>
<dbReference type="GO" id="GO:0018104">
    <property type="term" value="P:peptidoglycan-protein cross-linking"/>
    <property type="evidence" value="ECO:0007669"/>
    <property type="project" value="TreeGrafter"/>
</dbReference>
<dbReference type="EMBL" id="LT629749">
    <property type="protein sequence ID" value="SDR93794.1"/>
    <property type="molecule type" value="Genomic_DNA"/>
</dbReference>
<dbReference type="GO" id="GO:0071972">
    <property type="term" value="F:peptidoglycan L,D-transpeptidase activity"/>
    <property type="evidence" value="ECO:0007669"/>
    <property type="project" value="TreeGrafter"/>
</dbReference>
<feature type="active site" description="Proton donor/acceptor" evidence="7">
    <location>
        <position position="348"/>
    </location>
</feature>
<evidence type="ECO:0000256" key="6">
    <source>
        <dbReference type="ARBA" id="ARBA00023316"/>
    </source>
</evidence>
<dbReference type="Gene3D" id="2.40.440.10">
    <property type="entry name" value="L,D-transpeptidase catalytic domain-like"/>
    <property type="match status" value="1"/>
</dbReference>
<dbReference type="PANTHER" id="PTHR30582">
    <property type="entry name" value="L,D-TRANSPEPTIDASE"/>
    <property type="match status" value="1"/>
</dbReference>
<dbReference type="Proteomes" id="UP000199092">
    <property type="component" value="Chromosome I"/>
</dbReference>
<dbReference type="STRING" id="546871.SAMN04488543_0784"/>
<dbReference type="Gene3D" id="2.60.40.3780">
    <property type="match status" value="1"/>
</dbReference>
<keyword evidence="3 7" id="KW-0133">Cell shape</keyword>
<dbReference type="InterPro" id="IPR005490">
    <property type="entry name" value="LD_TPept_cat_dom"/>
</dbReference>
<dbReference type="GO" id="GO:0016746">
    <property type="term" value="F:acyltransferase activity"/>
    <property type="evidence" value="ECO:0007669"/>
    <property type="project" value="UniProtKB-KW"/>
</dbReference>
<dbReference type="PANTHER" id="PTHR30582:SF2">
    <property type="entry name" value="L,D-TRANSPEPTIDASE YCIB-RELATED"/>
    <property type="match status" value="1"/>
</dbReference>
<feature type="signal peptide" evidence="9">
    <location>
        <begin position="1"/>
        <end position="19"/>
    </location>
</feature>
<feature type="region of interest" description="Disordered" evidence="8">
    <location>
        <begin position="30"/>
        <end position="63"/>
    </location>
</feature>
<dbReference type="GO" id="GO:0005576">
    <property type="term" value="C:extracellular region"/>
    <property type="evidence" value="ECO:0007669"/>
    <property type="project" value="TreeGrafter"/>
</dbReference>
<organism evidence="11 12">
    <name type="scientific">Friedmanniella luteola</name>
    <dbReference type="NCBI Taxonomy" id="546871"/>
    <lineage>
        <taxon>Bacteria</taxon>
        <taxon>Bacillati</taxon>
        <taxon>Actinomycetota</taxon>
        <taxon>Actinomycetes</taxon>
        <taxon>Propionibacteriales</taxon>
        <taxon>Nocardioidaceae</taxon>
        <taxon>Friedmanniella</taxon>
    </lineage>
</organism>
<evidence type="ECO:0000313" key="12">
    <source>
        <dbReference type="Proteomes" id="UP000199092"/>
    </source>
</evidence>
<feature type="domain" description="L,D-TPase catalytic" evidence="10">
    <location>
        <begin position="269"/>
        <end position="390"/>
    </location>
</feature>
<name>A0A1H1N498_9ACTN</name>
<dbReference type="OrthoDB" id="5242354at2"/>
<dbReference type="Pfam" id="PF17964">
    <property type="entry name" value="Big_10"/>
    <property type="match status" value="1"/>
</dbReference>
<evidence type="ECO:0000313" key="11">
    <source>
        <dbReference type="EMBL" id="SDR93794.1"/>
    </source>
</evidence>
<dbReference type="InterPro" id="IPR038063">
    <property type="entry name" value="Transpep_catalytic_dom"/>
</dbReference>
<comment type="pathway">
    <text evidence="1 7">Cell wall biogenesis; peptidoglycan biosynthesis.</text>
</comment>
<dbReference type="PROSITE" id="PS52029">
    <property type="entry name" value="LD_TPASE"/>
    <property type="match status" value="1"/>
</dbReference>
<reference evidence="11 12" key="1">
    <citation type="submission" date="2016-10" db="EMBL/GenBank/DDBJ databases">
        <authorList>
            <person name="de Groot N.N."/>
        </authorList>
    </citation>
    <scope>NUCLEOTIDE SEQUENCE [LARGE SCALE GENOMIC DNA]</scope>
    <source>
        <strain evidence="11 12">DSM 21741</strain>
    </source>
</reference>
<protein>
    <submittedName>
        <fullName evidence="11">Lipoprotein-anchoring transpeptidase ErfK/SrfK</fullName>
    </submittedName>
</protein>
<keyword evidence="5" id="KW-0012">Acyltransferase</keyword>
<dbReference type="Gene3D" id="2.60.40.3710">
    <property type="match status" value="1"/>
</dbReference>
<dbReference type="Pfam" id="PF03734">
    <property type="entry name" value="YkuD"/>
    <property type="match status" value="1"/>
</dbReference>
<sequence>MPTSTRTLLNGLVGTVLLATVVAGCSGLPTGQAGGTSSSAPTAPTGSSRPSATEDATQPPAPRPVALKANVADDASKVAVDTRVKVQASDGTVQKVKLSYRGVDAKGAATQGTVKGEVSEDGRTWTAADRLEPSATYTLAMTGANAADEKTTRKSTFSTQELTLAEQTFPTLYPLPDSKVGVGMPVVLTFDVPVTDKAAFEENLHVTSKPAQEGSWSWLSSTQVRFRPKAYWKPGTKVTVRADVNGVDAGDGIYGQTSTSTSFTVGRSLVTKVDLKRDVATVYRDGQKVRTILVSGGKPGWETRSGTKLIMAKEFNKKMTNEMIGAEEDYTLVAKYALRITNSGEFLHSAPWNAGNLGRRNASHGCVGMSTADSQWLYENTLIGDPVVTTGSGRGLEQGNGYADWDISYAKFQKGSAL</sequence>
<keyword evidence="2" id="KW-0808">Transferase</keyword>
<dbReference type="CDD" id="cd13432">
    <property type="entry name" value="LDT_IgD_like_2"/>
    <property type="match status" value="1"/>
</dbReference>
<keyword evidence="6 7" id="KW-0961">Cell wall biogenesis/degradation</keyword>
<dbReference type="GO" id="GO:0071555">
    <property type="term" value="P:cell wall organization"/>
    <property type="evidence" value="ECO:0007669"/>
    <property type="project" value="UniProtKB-UniRule"/>
</dbReference>
<feature type="active site" description="Nucleophile" evidence="7">
    <location>
        <position position="366"/>
    </location>
</feature>
<dbReference type="InterPro" id="IPR041280">
    <property type="entry name" value="Big_10"/>
</dbReference>
<dbReference type="CDD" id="cd16913">
    <property type="entry name" value="YkuD_like"/>
    <property type="match status" value="1"/>
</dbReference>
<feature type="compositionally biased region" description="Low complexity" evidence="8">
    <location>
        <begin position="30"/>
        <end position="51"/>
    </location>
</feature>
<keyword evidence="11" id="KW-0449">Lipoprotein</keyword>
<evidence type="ECO:0000256" key="1">
    <source>
        <dbReference type="ARBA" id="ARBA00004752"/>
    </source>
</evidence>
<dbReference type="InterPro" id="IPR050979">
    <property type="entry name" value="LD-transpeptidase"/>
</dbReference>
<keyword evidence="12" id="KW-1185">Reference proteome</keyword>
<evidence type="ECO:0000256" key="7">
    <source>
        <dbReference type="PROSITE-ProRule" id="PRU01373"/>
    </source>
</evidence>
<evidence type="ECO:0000256" key="5">
    <source>
        <dbReference type="ARBA" id="ARBA00023315"/>
    </source>
</evidence>
<evidence type="ECO:0000256" key="2">
    <source>
        <dbReference type="ARBA" id="ARBA00022679"/>
    </source>
</evidence>
<dbReference type="AlphaFoldDB" id="A0A1H1N498"/>
<dbReference type="GO" id="GO:0008360">
    <property type="term" value="P:regulation of cell shape"/>
    <property type="evidence" value="ECO:0007669"/>
    <property type="project" value="UniProtKB-UniRule"/>
</dbReference>